<protein>
    <submittedName>
        <fullName evidence="2">GrpB-like predicted nucleotidyltransferase (UPF0157 family)</fullName>
    </submittedName>
</protein>
<dbReference type="AlphaFoldDB" id="A0A7X5QZ26"/>
<feature type="region of interest" description="Disordered" evidence="1">
    <location>
        <begin position="1"/>
        <end position="34"/>
    </location>
</feature>
<evidence type="ECO:0000313" key="2">
    <source>
        <dbReference type="EMBL" id="NIH52490.1"/>
    </source>
</evidence>
<feature type="compositionally biased region" description="Basic and acidic residues" evidence="1">
    <location>
        <begin position="16"/>
        <end position="28"/>
    </location>
</feature>
<accession>A0A7X5QZ26</accession>
<name>A0A7X5QZ26_9MICO</name>
<dbReference type="Proteomes" id="UP000541033">
    <property type="component" value="Unassembled WGS sequence"/>
</dbReference>
<dbReference type="RefSeq" id="WP_167147120.1">
    <property type="nucleotide sequence ID" value="NZ_JAAMOX010000001.1"/>
</dbReference>
<evidence type="ECO:0000313" key="3">
    <source>
        <dbReference type="Proteomes" id="UP000541033"/>
    </source>
</evidence>
<dbReference type="SUPFAM" id="SSF81301">
    <property type="entry name" value="Nucleotidyltransferase"/>
    <property type="match status" value="1"/>
</dbReference>
<dbReference type="Gene3D" id="3.30.460.10">
    <property type="entry name" value="Beta Polymerase, domain 2"/>
    <property type="match status" value="1"/>
</dbReference>
<dbReference type="PANTHER" id="PTHR34822">
    <property type="entry name" value="GRPB DOMAIN PROTEIN (AFU_ORTHOLOGUE AFUA_1G01530)"/>
    <property type="match status" value="1"/>
</dbReference>
<sequence length="213" mass="23605">MRSNPPAPGPVSASDITRHHEADPRENPWVDGTPWPETAVVVRANPDWPARYAEAARQILETLEAASVGTTIVCTLEHVGSTAVPGLAAKDVIDIDLTVGDPTDEASYVPALVAIGYTHVIREPSWHEHRMLRLAEPRVNLHVFGRDCPELIRHRLFRDWLIEHPADRQRYESAKFAAAASSVDGVQTREYNAAKERVIHEIYGRAFLAAGLI</sequence>
<dbReference type="Pfam" id="PF04229">
    <property type="entry name" value="GrpB"/>
    <property type="match status" value="1"/>
</dbReference>
<organism evidence="2 3">
    <name type="scientific">Lysinibacter cavernae</name>
    <dbReference type="NCBI Taxonomy" id="1640652"/>
    <lineage>
        <taxon>Bacteria</taxon>
        <taxon>Bacillati</taxon>
        <taxon>Actinomycetota</taxon>
        <taxon>Actinomycetes</taxon>
        <taxon>Micrococcales</taxon>
        <taxon>Microbacteriaceae</taxon>
        <taxon>Lysinibacter</taxon>
    </lineage>
</organism>
<dbReference type="EMBL" id="JAAMOX010000001">
    <property type="protein sequence ID" value="NIH52490.1"/>
    <property type="molecule type" value="Genomic_DNA"/>
</dbReference>
<comment type="caution">
    <text evidence="2">The sequence shown here is derived from an EMBL/GenBank/DDBJ whole genome shotgun (WGS) entry which is preliminary data.</text>
</comment>
<keyword evidence="3" id="KW-1185">Reference proteome</keyword>
<dbReference type="InterPro" id="IPR043519">
    <property type="entry name" value="NT_sf"/>
</dbReference>
<dbReference type="GO" id="GO:0016740">
    <property type="term" value="F:transferase activity"/>
    <property type="evidence" value="ECO:0007669"/>
    <property type="project" value="UniProtKB-KW"/>
</dbReference>
<dbReference type="PANTHER" id="PTHR34822:SF1">
    <property type="entry name" value="GRPB FAMILY PROTEIN"/>
    <property type="match status" value="1"/>
</dbReference>
<proteinExistence type="predicted"/>
<reference evidence="2 3" key="1">
    <citation type="submission" date="2020-02" db="EMBL/GenBank/DDBJ databases">
        <title>Sequencing the genomes of 1000 actinobacteria strains.</title>
        <authorList>
            <person name="Klenk H.-P."/>
        </authorList>
    </citation>
    <scope>NUCLEOTIDE SEQUENCE [LARGE SCALE GENOMIC DNA]</scope>
    <source>
        <strain evidence="2 3">DSM 27960</strain>
    </source>
</reference>
<evidence type="ECO:0000256" key="1">
    <source>
        <dbReference type="SAM" id="MobiDB-lite"/>
    </source>
</evidence>
<dbReference type="InterPro" id="IPR007344">
    <property type="entry name" value="GrpB/CoaE"/>
</dbReference>
<keyword evidence="2" id="KW-0808">Transferase</keyword>
<gene>
    <name evidence="2" type="ORF">FHX76_000358</name>
</gene>